<dbReference type="KEGG" id="bti:BTG_04675"/>
<dbReference type="RefSeq" id="WP_000288051.1">
    <property type="nucleotide sequence ID" value="NC_018500.1"/>
</dbReference>
<evidence type="ECO:0000256" key="1">
    <source>
        <dbReference type="SAM" id="Phobius"/>
    </source>
</evidence>
<reference evidence="2 3" key="1">
    <citation type="submission" date="2012-08" db="EMBL/GenBank/DDBJ databases">
        <authorList>
            <person name="Doggett N."/>
            <person name="Teshima H."/>
            <person name="Bruce D."/>
            <person name="Detter J.C."/>
            <person name="Johnson S.L."/>
            <person name="Han C."/>
        </authorList>
    </citation>
    <scope>NUCLEOTIDE SEQUENCE [LARGE SCALE GENOMIC DNA]</scope>
    <source>
        <strain evidence="2 3">HD-771</strain>
    </source>
</reference>
<keyword evidence="1" id="KW-0812">Transmembrane</keyword>
<name>A0A9W3J570_BACTU</name>
<sequence length="74" mass="8130">MYTIQSTSHISQLSSENGNISAMQVTNLSSIYSSSDAYVFMLVLSIVALIIACFTPKKVIIKDTKVNLQTKNDN</sequence>
<dbReference type="AlphaFoldDB" id="A0A9W3J570"/>
<accession>A0A9W3J570</accession>
<protein>
    <submittedName>
        <fullName evidence="2">EmrB/QacA subfamily drug resistance transporter</fullName>
    </submittedName>
</protein>
<dbReference type="Proteomes" id="UP000005259">
    <property type="component" value="Chromosome"/>
</dbReference>
<keyword evidence="1" id="KW-0472">Membrane</keyword>
<dbReference type="EMBL" id="CP003752">
    <property type="protein sequence ID" value="AFQ14432.1"/>
    <property type="molecule type" value="Genomic_DNA"/>
</dbReference>
<proteinExistence type="predicted"/>
<gene>
    <name evidence="2" type="ORF">BTG_04675</name>
</gene>
<evidence type="ECO:0000313" key="3">
    <source>
        <dbReference type="Proteomes" id="UP000005259"/>
    </source>
</evidence>
<organism evidence="2 3">
    <name type="scientific">Bacillus thuringiensis HD-771</name>
    <dbReference type="NCBI Taxonomy" id="1218175"/>
    <lineage>
        <taxon>Bacteria</taxon>
        <taxon>Bacillati</taxon>
        <taxon>Bacillota</taxon>
        <taxon>Bacilli</taxon>
        <taxon>Bacillales</taxon>
        <taxon>Bacillaceae</taxon>
        <taxon>Bacillus</taxon>
        <taxon>Bacillus cereus group</taxon>
    </lineage>
</organism>
<keyword evidence="1" id="KW-1133">Transmembrane helix</keyword>
<evidence type="ECO:0000313" key="2">
    <source>
        <dbReference type="EMBL" id="AFQ14432.1"/>
    </source>
</evidence>
<feature type="transmembrane region" description="Helical" evidence="1">
    <location>
        <begin position="37"/>
        <end position="55"/>
    </location>
</feature>